<feature type="domain" description="RING-type" evidence="3">
    <location>
        <begin position="7"/>
        <end position="57"/>
    </location>
</feature>
<dbReference type="EMBL" id="CAICTM010001140">
    <property type="protein sequence ID" value="CAB9520867.1"/>
    <property type="molecule type" value="Genomic_DNA"/>
</dbReference>
<evidence type="ECO:0000313" key="4">
    <source>
        <dbReference type="EMBL" id="CAB9520867.1"/>
    </source>
</evidence>
<dbReference type="GO" id="GO:0016567">
    <property type="term" value="P:protein ubiquitination"/>
    <property type="evidence" value="ECO:0007669"/>
    <property type="project" value="TreeGrafter"/>
</dbReference>
<keyword evidence="1" id="KW-0863">Zinc-finger</keyword>
<evidence type="ECO:0000256" key="1">
    <source>
        <dbReference type="PROSITE-ProRule" id="PRU00175"/>
    </source>
</evidence>
<dbReference type="GO" id="GO:0061630">
    <property type="term" value="F:ubiquitin protein ligase activity"/>
    <property type="evidence" value="ECO:0007669"/>
    <property type="project" value="TreeGrafter"/>
</dbReference>
<evidence type="ECO:0000259" key="3">
    <source>
        <dbReference type="PROSITE" id="PS50089"/>
    </source>
</evidence>
<dbReference type="Gene3D" id="3.30.40.10">
    <property type="entry name" value="Zinc/RING finger domain, C3HC4 (zinc finger)"/>
    <property type="match status" value="1"/>
</dbReference>
<comment type="caution">
    <text evidence="4">The sequence shown here is derived from an EMBL/GenBank/DDBJ whole genome shotgun (WGS) entry which is preliminary data.</text>
</comment>
<proteinExistence type="predicted"/>
<dbReference type="PANTHER" id="PTHR46569:SF1">
    <property type="entry name" value="E3 UBIQUITIN-PROTEIN LIGASE RFWD3-RELATED"/>
    <property type="match status" value="1"/>
</dbReference>
<dbReference type="SUPFAM" id="SSF57850">
    <property type="entry name" value="RING/U-box"/>
    <property type="match status" value="1"/>
</dbReference>
<sequence>MSSSSLCTICLDPLIRYECPMVATVPCGHAYHEACLKKWSLERLNKDDPEILCPLCNTDVQNVIQIYLSTTSTTTGSMTDTSLSGKELEAWKKEYDTEAKGERLQLHAKVLESNKKTIDEIFEKQKIMETYENDRKALDGAKTENAQLRQELFQQIMKHEAEMRRLSQNKQIITQVLERNEKALTDLKVTREENLDLKRELLKHIMGKQQDMKRLAASKQALSSALEAHEETLGELKASREESLSLKKELVEHLHHHKNKMEQLQTHKESLHEIVLAHGHNVQQLDVIRKENGQLKEELLRSMMARKQEATKLAKCEGWIEVLKEEVESFDEDKETLQRIRTENYRLGTIIQERHKSWLQARRELNQTVHQSANNKMSLLLMIGQVSVLGLAIHTLSPRR</sequence>
<accession>A0A9N8EG09</accession>
<dbReference type="GO" id="GO:0008270">
    <property type="term" value="F:zinc ion binding"/>
    <property type="evidence" value="ECO:0007669"/>
    <property type="project" value="UniProtKB-KW"/>
</dbReference>
<dbReference type="PROSITE" id="PS50089">
    <property type="entry name" value="ZF_RING_2"/>
    <property type="match status" value="1"/>
</dbReference>
<dbReference type="GO" id="GO:0090734">
    <property type="term" value="C:site of DNA damage"/>
    <property type="evidence" value="ECO:0007669"/>
    <property type="project" value="TreeGrafter"/>
</dbReference>
<keyword evidence="5" id="KW-1185">Reference proteome</keyword>
<dbReference type="InterPro" id="IPR052639">
    <property type="entry name" value="TRAIP_ubiq-protein_ligase"/>
</dbReference>
<dbReference type="PANTHER" id="PTHR46569">
    <property type="entry name" value="E3 UBIQUITIN-PROTEIN LIGASE TRAIP"/>
    <property type="match status" value="1"/>
</dbReference>
<dbReference type="AlphaFoldDB" id="A0A9N8EG09"/>
<gene>
    <name evidence="4" type="ORF">SEMRO_1142_G245780.1</name>
</gene>
<dbReference type="Proteomes" id="UP001153069">
    <property type="component" value="Unassembled WGS sequence"/>
</dbReference>
<evidence type="ECO:0000313" key="5">
    <source>
        <dbReference type="Proteomes" id="UP001153069"/>
    </source>
</evidence>
<dbReference type="GO" id="GO:0005634">
    <property type="term" value="C:nucleus"/>
    <property type="evidence" value="ECO:0007669"/>
    <property type="project" value="TreeGrafter"/>
</dbReference>
<dbReference type="OrthoDB" id="73902at2759"/>
<name>A0A9N8EG09_9STRA</name>
<dbReference type="InterPro" id="IPR013083">
    <property type="entry name" value="Znf_RING/FYVE/PHD"/>
</dbReference>
<dbReference type="InterPro" id="IPR001841">
    <property type="entry name" value="Znf_RING"/>
</dbReference>
<protein>
    <recommendedName>
        <fullName evidence="3">RING-type domain-containing protein</fullName>
    </recommendedName>
</protein>
<keyword evidence="2" id="KW-0175">Coiled coil</keyword>
<dbReference type="SMART" id="SM00184">
    <property type="entry name" value="RING"/>
    <property type="match status" value="1"/>
</dbReference>
<dbReference type="Pfam" id="PF13639">
    <property type="entry name" value="zf-RING_2"/>
    <property type="match status" value="1"/>
</dbReference>
<keyword evidence="1" id="KW-0479">Metal-binding</keyword>
<evidence type="ECO:0000256" key="2">
    <source>
        <dbReference type="SAM" id="Coils"/>
    </source>
</evidence>
<dbReference type="GO" id="GO:0031297">
    <property type="term" value="P:replication fork processing"/>
    <property type="evidence" value="ECO:0007669"/>
    <property type="project" value="TreeGrafter"/>
</dbReference>
<organism evidence="4 5">
    <name type="scientific">Seminavis robusta</name>
    <dbReference type="NCBI Taxonomy" id="568900"/>
    <lineage>
        <taxon>Eukaryota</taxon>
        <taxon>Sar</taxon>
        <taxon>Stramenopiles</taxon>
        <taxon>Ochrophyta</taxon>
        <taxon>Bacillariophyta</taxon>
        <taxon>Bacillariophyceae</taxon>
        <taxon>Bacillariophycidae</taxon>
        <taxon>Naviculales</taxon>
        <taxon>Naviculaceae</taxon>
        <taxon>Seminavis</taxon>
    </lineage>
</organism>
<reference evidence="4" key="1">
    <citation type="submission" date="2020-06" db="EMBL/GenBank/DDBJ databases">
        <authorList>
            <consortium name="Plant Systems Biology data submission"/>
        </authorList>
    </citation>
    <scope>NUCLEOTIDE SEQUENCE</scope>
    <source>
        <strain evidence="4">D6</strain>
    </source>
</reference>
<feature type="coiled-coil region" evidence="2">
    <location>
        <begin position="131"/>
        <end position="267"/>
    </location>
</feature>
<keyword evidence="1" id="KW-0862">Zinc</keyword>